<dbReference type="SUPFAM" id="SSF56112">
    <property type="entry name" value="Protein kinase-like (PK-like)"/>
    <property type="match status" value="1"/>
</dbReference>
<evidence type="ECO:0000256" key="14">
    <source>
        <dbReference type="ARBA" id="ARBA00023235"/>
    </source>
</evidence>
<keyword evidence="20" id="KW-1185">Reference proteome</keyword>
<keyword evidence="14" id="KW-0413">Isomerase</keyword>
<evidence type="ECO:0000256" key="12">
    <source>
        <dbReference type="ARBA" id="ARBA00022837"/>
    </source>
</evidence>
<dbReference type="InterPro" id="IPR013780">
    <property type="entry name" value="Glyco_hydro_b"/>
</dbReference>
<evidence type="ECO:0000256" key="17">
    <source>
        <dbReference type="ARBA" id="ARBA00049067"/>
    </source>
</evidence>
<keyword evidence="12" id="KW-0106">Calcium</keyword>
<proteinExistence type="inferred from homology"/>
<gene>
    <name evidence="19" type="ORF">BXT84_11960</name>
</gene>
<dbReference type="Gene3D" id="3.90.400.10">
    <property type="entry name" value="Oligo-1,6-glucosidase, Domain 2"/>
    <property type="match status" value="1"/>
</dbReference>
<keyword evidence="8" id="KW-0119">Carbohydrate metabolism</keyword>
<comment type="similarity">
    <text evidence="3">Belongs to the glycosyl hydrolase 13 family. TreS subfamily.</text>
</comment>
<evidence type="ECO:0000256" key="16">
    <source>
        <dbReference type="ARBA" id="ARBA00031378"/>
    </source>
</evidence>
<evidence type="ECO:0000313" key="19">
    <source>
        <dbReference type="EMBL" id="AUW94569.1"/>
    </source>
</evidence>
<evidence type="ECO:0000256" key="1">
    <source>
        <dbReference type="ARBA" id="ARBA00001595"/>
    </source>
</evidence>
<keyword evidence="9" id="KW-0808">Transferase</keyword>
<dbReference type="SUPFAM" id="SSF51445">
    <property type="entry name" value="(Trans)glycosidases"/>
    <property type="match status" value="1"/>
</dbReference>
<evidence type="ECO:0000259" key="18">
    <source>
        <dbReference type="SMART" id="SM00642"/>
    </source>
</evidence>
<comment type="catalytic activity">
    <reaction evidence="17">
        <text>D-maltose + ATP = alpha-maltose 1-phosphate + ADP + H(+)</text>
        <dbReference type="Rhea" id="RHEA:31915"/>
        <dbReference type="ChEBI" id="CHEBI:15378"/>
        <dbReference type="ChEBI" id="CHEBI:17306"/>
        <dbReference type="ChEBI" id="CHEBI:30616"/>
        <dbReference type="ChEBI" id="CHEBI:63576"/>
        <dbReference type="ChEBI" id="CHEBI:456216"/>
        <dbReference type="EC" id="2.7.1.175"/>
    </reaction>
</comment>
<protein>
    <recommendedName>
        <fullName evidence="7">Maltokinase</fullName>
        <ecNumber evidence="5">2.7.1.175</ecNumber>
        <ecNumber evidence="6">5.4.99.16</ecNumber>
    </recommendedName>
    <alternativeName>
        <fullName evidence="16">Maltose alpha-D-glucosyltransferase</fullName>
    </alternativeName>
    <alternativeName>
        <fullName evidence="15">Maltose-1-phosphate synthase</fullName>
    </alternativeName>
</protein>
<evidence type="ECO:0000256" key="15">
    <source>
        <dbReference type="ARBA" id="ARBA00031251"/>
    </source>
</evidence>
<evidence type="ECO:0000256" key="6">
    <source>
        <dbReference type="ARBA" id="ARBA00012619"/>
    </source>
</evidence>
<evidence type="ECO:0000256" key="11">
    <source>
        <dbReference type="ARBA" id="ARBA00022741"/>
    </source>
</evidence>
<dbReference type="NCBIfam" id="TIGR02456">
    <property type="entry name" value="treS_nterm"/>
    <property type="match status" value="1"/>
</dbReference>
<dbReference type="EMBL" id="CP019454">
    <property type="protein sequence ID" value="AUW94569.1"/>
    <property type="molecule type" value="Genomic_DNA"/>
</dbReference>
<evidence type="ECO:0000256" key="3">
    <source>
        <dbReference type="ARBA" id="ARBA00005496"/>
    </source>
</evidence>
<evidence type="ECO:0000256" key="5">
    <source>
        <dbReference type="ARBA" id="ARBA00011962"/>
    </source>
</evidence>
<dbReference type="InterPro" id="IPR040999">
    <property type="entry name" value="Mak_N_cap"/>
</dbReference>
<dbReference type="Pfam" id="PF16657">
    <property type="entry name" value="Malt_amylase_C"/>
    <property type="match status" value="1"/>
</dbReference>
<evidence type="ECO:0000256" key="8">
    <source>
        <dbReference type="ARBA" id="ARBA00022600"/>
    </source>
</evidence>
<reference evidence="19 20" key="1">
    <citation type="journal article" date="2019" name="Sci. Rep.">
        <title>Sulfobacillus thermotolerans: new insights into resistance and metabolic capacities of acidophilic chemolithotrophs.</title>
        <authorList>
            <person name="Panyushkina A.E."/>
            <person name="Babenko V.V."/>
            <person name="Nikitina A.S."/>
            <person name="Selezneva O.V."/>
            <person name="Tsaplina I.A."/>
            <person name="Letarova M.A."/>
            <person name="Kostryukova E.S."/>
            <person name="Letarov A.V."/>
        </authorList>
    </citation>
    <scope>NUCLEOTIDE SEQUENCE [LARGE SCALE GENOMIC DNA]</scope>
    <source>
        <strain evidence="19 20">Kr1</strain>
    </source>
</reference>
<dbReference type="EC" id="2.7.1.175" evidence="5"/>
<accession>A0ABN5H3W6</accession>
<evidence type="ECO:0000313" key="20">
    <source>
        <dbReference type="Proteomes" id="UP000325292"/>
    </source>
</evidence>
<dbReference type="PANTHER" id="PTHR10357:SF219">
    <property type="entry name" value="MALTOSE ALPHA-D-GLUCOSYLTRANSFERASE"/>
    <property type="match status" value="1"/>
</dbReference>
<keyword evidence="11" id="KW-0547">Nucleotide-binding</keyword>
<organism evidence="19 20">
    <name type="scientific">Sulfobacillus thermotolerans</name>
    <dbReference type="NCBI Taxonomy" id="338644"/>
    <lineage>
        <taxon>Bacteria</taxon>
        <taxon>Bacillati</taxon>
        <taxon>Bacillota</taxon>
        <taxon>Clostridia</taxon>
        <taxon>Eubacteriales</taxon>
        <taxon>Clostridiales Family XVII. Incertae Sedis</taxon>
        <taxon>Sulfobacillus</taxon>
    </lineage>
</organism>
<keyword evidence="13" id="KW-0067">ATP-binding</keyword>
<name>A0ABN5H3W6_9FIRM</name>
<keyword evidence="8" id="KW-0321">Glycogen metabolism</keyword>
<evidence type="ECO:0000256" key="4">
    <source>
        <dbReference type="ARBA" id="ARBA00006219"/>
    </source>
</evidence>
<dbReference type="InterPro" id="IPR017853">
    <property type="entry name" value="GH"/>
</dbReference>
<keyword evidence="10" id="KW-0479">Metal-binding</keyword>
<dbReference type="SUPFAM" id="SSF51011">
    <property type="entry name" value="Glycosyl hydrolase domain"/>
    <property type="match status" value="1"/>
</dbReference>
<dbReference type="Gene3D" id="3.20.20.80">
    <property type="entry name" value="Glycosidases"/>
    <property type="match status" value="1"/>
</dbReference>
<dbReference type="InterPro" id="IPR045857">
    <property type="entry name" value="O16G_dom_2"/>
</dbReference>
<evidence type="ECO:0000256" key="7">
    <source>
        <dbReference type="ARBA" id="ARBA00013882"/>
    </source>
</evidence>
<evidence type="ECO:0000256" key="10">
    <source>
        <dbReference type="ARBA" id="ARBA00022723"/>
    </source>
</evidence>
<dbReference type="InterPro" id="IPR012810">
    <property type="entry name" value="TreS/a-amylase_N"/>
</dbReference>
<feature type="domain" description="Glycosyl hydrolase family 13 catalytic" evidence="18">
    <location>
        <begin position="21"/>
        <end position="420"/>
    </location>
</feature>
<dbReference type="InterPro" id="IPR006047">
    <property type="entry name" value="GH13_cat_dom"/>
</dbReference>
<dbReference type="EC" id="5.4.99.16" evidence="6"/>
<dbReference type="CDD" id="cd11334">
    <property type="entry name" value="AmyAc_TreS"/>
    <property type="match status" value="1"/>
</dbReference>
<dbReference type="InterPro" id="IPR011009">
    <property type="entry name" value="Kinase-like_dom_sf"/>
</dbReference>
<dbReference type="SMART" id="SM00642">
    <property type="entry name" value="Aamy"/>
    <property type="match status" value="1"/>
</dbReference>
<comment type="similarity">
    <text evidence="4">Belongs to the aminoglycoside phosphotransferase family.</text>
</comment>
<dbReference type="Gene3D" id="2.60.40.1180">
    <property type="entry name" value="Golgi alpha-mannosidase II"/>
    <property type="match status" value="1"/>
</dbReference>
<evidence type="ECO:0000256" key="13">
    <source>
        <dbReference type="ARBA" id="ARBA00022840"/>
    </source>
</evidence>
<dbReference type="Proteomes" id="UP000325292">
    <property type="component" value="Chromosome"/>
</dbReference>
<dbReference type="Pfam" id="PF00128">
    <property type="entry name" value="Alpha-amylase"/>
    <property type="match status" value="2"/>
</dbReference>
<dbReference type="Gene3D" id="3.90.1200.10">
    <property type="match status" value="1"/>
</dbReference>
<dbReference type="InterPro" id="IPR032091">
    <property type="entry name" value="Malt_amylase-like_C"/>
</dbReference>
<dbReference type="PANTHER" id="PTHR10357">
    <property type="entry name" value="ALPHA-AMYLASE FAMILY MEMBER"/>
    <property type="match status" value="1"/>
</dbReference>
<evidence type="ECO:0000256" key="9">
    <source>
        <dbReference type="ARBA" id="ARBA00022679"/>
    </source>
</evidence>
<dbReference type="Pfam" id="PF18085">
    <property type="entry name" value="Mak_N_cap"/>
    <property type="match status" value="1"/>
</dbReference>
<comment type="catalytic activity">
    <reaction evidence="1">
        <text>D-maltose = alpha,alpha-trehalose</text>
        <dbReference type="Rhea" id="RHEA:15145"/>
        <dbReference type="ChEBI" id="CHEBI:16551"/>
        <dbReference type="ChEBI" id="CHEBI:17306"/>
        <dbReference type="EC" id="5.4.99.16"/>
    </reaction>
</comment>
<comment type="pathway">
    <text evidence="2">Glycan biosynthesis; glycogen biosynthesis.</text>
</comment>
<evidence type="ECO:0000256" key="2">
    <source>
        <dbReference type="ARBA" id="ARBA00004964"/>
    </source>
</evidence>
<sequence>MPQEMIHVDRADWYKDAIIYELHVRTFFDSNGDGIGDFVGLTEKLSYLADLGVTALWLLPFYPSPLKDDGYDIADYMNIHPDYGTLRDFRRFLRAAHDLGLKVITELVVNHTSDQHPWFQRARRAPANSRYRNYYVWSDTPDKYADARIIFQDFERSNWTYDDVADAYYWHRFYSHQPDLNFNNPVVKREVFKILDFWLDMGVDGLRLDAVPYLYEREGTNCENLPETHQFLRELRAHIDEKYPSRMLLAEANQWPEDAALYFGNGDECHMAFHFPLMPRMFMALYMEDRYPIMDILEHTPAIPESAQWAIFLRNHDELTLEMVTDEERDYMYRVYGKEPQFRINVGIRRRLAPLLGNNRRRMELMNALLMTLPGTPVLYYGNEIGMGDNVYLGDRDGVRTPFQWSPDRNAGFSRANPQRLCLPVIVDPEYHYESVNVEAQQNNPSSFLWWMRRIIALRKSSNAFGRGALRFLVTDNPKVLAFVREYDSERIMVVANLSRFVQAVTIDTADMIGQSVAEMFSHSTFPPISHESTVYTLGPHDFYLFRLEDPVQELAAPAGMPGPLSVAISDFAQMPRVLDALTDFMPEYLPRQRWFAGKGLRIMQVEHEAWIPVGQHGGLWIIRVRYMGGGEERYELPLWLESGVADAALGLFSWHNETWSVLEGTDYPAFWHDLGRYWIYPERLSSKDFERKTTGAWRNRERGEALNEDPTPLHAEQSNTSVVFGTRWMMKLFRRLEDGINPDWEVGKFLTDHHGEQVAPRTWMGWEYHPGTHQYQLGILQEYVVNHGDAWTYTLDHLTRYFELAAAHTDTVQPVTCHNWWTDRTWVPNETVHAMMGEFIGQAALMGRQTAEMHRLLASDATIPEFRPEPFSALDQRATYQSMRQTADRTLSELQDRLPHLDEVLRPLAEAVIARWEGIDTLLRKAARPTVQGAKIRCHGDYHLGQLLYTGEAFKVVDFEGEPLLSLTQRRIKRSPFKDVAGMVRSFHYAALTQALRQEEFGVAFDTLRPWAIAWFQAATVRFLDSYRASMPAPLLPEWGTDWLSAFILEKAIYELRYELRNRPAWTRIPMEGILSLIPQE</sequence>